<dbReference type="EMBL" id="CAJVPP010003390">
    <property type="protein sequence ID" value="CAG8628223.1"/>
    <property type="molecule type" value="Genomic_DNA"/>
</dbReference>
<feature type="region of interest" description="Disordered" evidence="2">
    <location>
        <begin position="197"/>
        <end position="224"/>
    </location>
</feature>
<feature type="region of interest" description="Disordered" evidence="2">
    <location>
        <begin position="660"/>
        <end position="685"/>
    </location>
</feature>
<keyword evidence="4" id="KW-1185">Reference proteome</keyword>
<organism evidence="3 4">
    <name type="scientific">Funneliformis mosseae</name>
    <name type="common">Endomycorrhizal fungus</name>
    <name type="synonym">Glomus mosseae</name>
    <dbReference type="NCBI Taxonomy" id="27381"/>
    <lineage>
        <taxon>Eukaryota</taxon>
        <taxon>Fungi</taxon>
        <taxon>Fungi incertae sedis</taxon>
        <taxon>Mucoromycota</taxon>
        <taxon>Glomeromycotina</taxon>
        <taxon>Glomeromycetes</taxon>
        <taxon>Glomerales</taxon>
        <taxon>Glomeraceae</taxon>
        <taxon>Funneliformis</taxon>
    </lineage>
</organism>
<feature type="region of interest" description="Disordered" evidence="2">
    <location>
        <begin position="490"/>
        <end position="566"/>
    </location>
</feature>
<protein>
    <submittedName>
        <fullName evidence="3">8161_t:CDS:1</fullName>
    </submittedName>
</protein>
<sequence>MGNDGGSIPKRIELVKEKQKEVRPDQNALKIATWFFCALSKRPLQDPVVVCGLGKLYNKDAVIEYLLNKNAYGDGDTICSHISTMKDVKTLKLAANPAFKDSNEASIAHFDQGMVSRFICPITMKEMNGKLKFVYLETCGCVFSEQGLKEVPSSTCIQCNKSFKQENIITINPNPAEQEQLRVALALLRQESAEDNVIAESSSSASRNKRKREDNGEQSISKKPAIELEVGVTASSSSPSTHSGIGGNSVTAVVNQKVQEHLVNASSKNKQSKAIQSIYSQKKDKNVTESYLVRGTFNRYAATMEHNQYKFKSILKTSQKAETPPPLFRSGPGSSGTSKTFSFVAPHYKDFINDLTLGEGDSFFGSAKRLTSPTIGRQTLYTPSRKLSFTSILDEVLPNKLTGPFDPNVNSREVKINIIEKLTTKSPLREQKKINFLENNLNVKFGADKSIKIRVNAPPAKKKVANKAIKNTTATAQTKQVTIPKEFNFSKRFDKQQVKNHPTNHSQRIQKRQPVKKTGIGLKVPPKRFKTSKCLDKPHAKRNNPMNKSQRVQKQQPVKKSGTDSTVTIPKEFNFSKRLDKPRRPNVKNYPTRKSHGIQKRQPVKTILTIPKPFRFHVGNRVVNKHSPKSPFISLAERVQQFMEKTPDRFKSKPVTMKSISYYDKPPTKAKSPFLRTKLRANKQT</sequence>
<name>A0A9N9DAA3_FUNMO</name>
<dbReference type="InterPro" id="IPR027799">
    <property type="entry name" value="Rtf2_RING-finger"/>
</dbReference>
<feature type="compositionally biased region" description="Polar residues" evidence="2">
    <location>
        <begin position="544"/>
        <end position="566"/>
    </location>
</feature>
<accession>A0A9N9DAA3</accession>
<dbReference type="PANTHER" id="PTHR12775">
    <property type="entry name" value="PROTEIN C20ORF43 HOMOLOG"/>
    <property type="match status" value="1"/>
</dbReference>
<reference evidence="3" key="1">
    <citation type="submission" date="2021-06" db="EMBL/GenBank/DDBJ databases">
        <authorList>
            <person name="Kallberg Y."/>
            <person name="Tangrot J."/>
            <person name="Rosling A."/>
        </authorList>
    </citation>
    <scope>NUCLEOTIDE SEQUENCE</scope>
    <source>
        <strain evidence="3">87-6 pot B 2015</strain>
    </source>
</reference>
<dbReference type="GO" id="GO:0005634">
    <property type="term" value="C:nucleus"/>
    <property type="evidence" value="ECO:0007669"/>
    <property type="project" value="TreeGrafter"/>
</dbReference>
<gene>
    <name evidence="3" type="ORF">FMOSSE_LOCUS10345</name>
</gene>
<feature type="compositionally biased region" description="Basic residues" evidence="2">
    <location>
        <begin position="584"/>
        <end position="600"/>
    </location>
</feature>
<dbReference type="AlphaFoldDB" id="A0A9N9DAA3"/>
<proteinExistence type="inferred from homology"/>
<evidence type="ECO:0000313" key="3">
    <source>
        <dbReference type="EMBL" id="CAG8628223.1"/>
    </source>
</evidence>
<dbReference type="Pfam" id="PF04641">
    <property type="entry name" value="Rtf2"/>
    <property type="match status" value="1"/>
</dbReference>
<comment type="caution">
    <text evidence="3">The sequence shown here is derived from an EMBL/GenBank/DDBJ whole genome shotgun (WGS) entry which is preliminary data.</text>
</comment>
<evidence type="ECO:0000256" key="2">
    <source>
        <dbReference type="SAM" id="MobiDB-lite"/>
    </source>
</evidence>
<evidence type="ECO:0000313" key="4">
    <source>
        <dbReference type="Proteomes" id="UP000789375"/>
    </source>
</evidence>
<dbReference type="GO" id="GO:0006274">
    <property type="term" value="P:DNA replication termination"/>
    <property type="evidence" value="ECO:0007669"/>
    <property type="project" value="TreeGrafter"/>
</dbReference>
<comment type="similarity">
    <text evidence="1">Belongs to the rtf2 family.</text>
</comment>
<dbReference type="PANTHER" id="PTHR12775:SF0">
    <property type="entry name" value="REPLICATION TERMINATION FACTOR 2"/>
    <property type="match status" value="1"/>
</dbReference>
<dbReference type="Proteomes" id="UP000789375">
    <property type="component" value="Unassembled WGS sequence"/>
</dbReference>
<evidence type="ECO:0000256" key="1">
    <source>
        <dbReference type="ARBA" id="ARBA00009885"/>
    </source>
</evidence>
<feature type="region of interest" description="Disordered" evidence="2">
    <location>
        <begin position="579"/>
        <end position="600"/>
    </location>
</feature>
<dbReference type="InterPro" id="IPR006735">
    <property type="entry name" value="Rtf2"/>
</dbReference>
<dbReference type="CDD" id="cd16653">
    <property type="entry name" value="RING-like_Rtf2"/>
    <property type="match status" value="1"/>
</dbReference>